<dbReference type="Proteomes" id="UP000005237">
    <property type="component" value="Unassembled WGS sequence"/>
</dbReference>
<evidence type="ECO:0000256" key="1">
    <source>
        <dbReference type="SAM" id="MobiDB-lite"/>
    </source>
</evidence>
<reference evidence="2" key="2">
    <citation type="submission" date="2022-06" db="UniProtKB">
        <authorList>
            <consortium name="EnsemblMetazoa"/>
        </authorList>
    </citation>
    <scope>IDENTIFICATION</scope>
    <source>
        <strain evidence="2">DF5081</strain>
    </source>
</reference>
<proteinExistence type="predicted"/>
<evidence type="ECO:0000313" key="3">
    <source>
        <dbReference type="Proteomes" id="UP000005237"/>
    </source>
</evidence>
<feature type="compositionally biased region" description="Basic and acidic residues" evidence="1">
    <location>
        <begin position="129"/>
        <end position="147"/>
    </location>
</feature>
<dbReference type="EnsemblMetazoa" id="CJA39119.1">
    <property type="protein sequence ID" value="CJA39119.1"/>
    <property type="gene ID" value="WBGene00214966"/>
</dbReference>
<accession>A0A8R1IM62</accession>
<dbReference type="AlphaFoldDB" id="A0A8R1IM62"/>
<name>A0A8R1IM62_CAEJA</name>
<organism evidence="2 3">
    <name type="scientific">Caenorhabditis japonica</name>
    <dbReference type="NCBI Taxonomy" id="281687"/>
    <lineage>
        <taxon>Eukaryota</taxon>
        <taxon>Metazoa</taxon>
        <taxon>Ecdysozoa</taxon>
        <taxon>Nematoda</taxon>
        <taxon>Chromadorea</taxon>
        <taxon>Rhabditida</taxon>
        <taxon>Rhabditina</taxon>
        <taxon>Rhabditomorpha</taxon>
        <taxon>Rhabditoidea</taxon>
        <taxon>Rhabditidae</taxon>
        <taxon>Peloderinae</taxon>
        <taxon>Caenorhabditis</taxon>
    </lineage>
</organism>
<reference evidence="3" key="1">
    <citation type="submission" date="2010-08" db="EMBL/GenBank/DDBJ databases">
        <authorList>
            <consortium name="Caenorhabditis japonica Sequencing Consortium"/>
            <person name="Wilson R.K."/>
        </authorList>
    </citation>
    <scope>NUCLEOTIDE SEQUENCE [LARGE SCALE GENOMIC DNA]</scope>
    <source>
        <strain evidence="3">DF5081</strain>
    </source>
</reference>
<feature type="region of interest" description="Disordered" evidence="1">
    <location>
        <begin position="128"/>
        <end position="147"/>
    </location>
</feature>
<protein>
    <submittedName>
        <fullName evidence="2">Uncharacterized protein</fullName>
    </submittedName>
</protein>
<sequence>MIGIPQTPVRALGLNQQPSLRFNLLTHRFSNDTTMKIDRPAPNQSPDEPMEVDPTVIISDTDSEGIDICCTSPLPPPASARPLATSTPRPLREACATPYAKCRRQFKPTTLSMTPRCARPTKAWMARLESSKKEDQEELKPKRNRLSRDERREVWVRLFAAKSGAKKSL</sequence>
<keyword evidence="3" id="KW-1185">Reference proteome</keyword>
<feature type="region of interest" description="Disordered" evidence="1">
    <location>
        <begin position="72"/>
        <end position="92"/>
    </location>
</feature>
<evidence type="ECO:0000313" key="2">
    <source>
        <dbReference type="EnsemblMetazoa" id="CJA39119.1"/>
    </source>
</evidence>